<accession>A0A0P7ZY16</accession>
<dbReference type="GO" id="GO:0004497">
    <property type="term" value="F:monooxygenase activity"/>
    <property type="evidence" value="ECO:0007669"/>
    <property type="project" value="TreeGrafter"/>
</dbReference>
<dbReference type="PRINTS" id="PR00411">
    <property type="entry name" value="PNDRDTASEI"/>
</dbReference>
<dbReference type="PANTHER" id="PTHR43539">
    <property type="entry name" value="FLAVIN-BINDING MONOOXYGENASE-LIKE PROTEIN (AFU_ORTHOLOGUE AFUA_4G09220)"/>
    <property type="match status" value="1"/>
</dbReference>
<dbReference type="STRING" id="1666911.HLUCCA11_10625"/>
<evidence type="ECO:0000313" key="4">
    <source>
        <dbReference type="Proteomes" id="UP000050465"/>
    </source>
</evidence>
<dbReference type="InterPro" id="IPR024000">
    <property type="entry name" value="CHP04046_FMN-dependent"/>
</dbReference>
<dbReference type="Pfam" id="PF13738">
    <property type="entry name" value="Pyr_redox_3"/>
    <property type="match status" value="1"/>
</dbReference>
<dbReference type="Proteomes" id="UP000050465">
    <property type="component" value="Unassembled WGS sequence"/>
</dbReference>
<keyword evidence="1" id="KW-0560">Oxidoreductase</keyword>
<reference evidence="3 4" key="1">
    <citation type="submission" date="2015-09" db="EMBL/GenBank/DDBJ databases">
        <title>Identification and resolution of microdiversity through metagenomic sequencing of parallel consortia.</title>
        <authorList>
            <person name="Nelson W.C."/>
            <person name="Romine M.F."/>
            <person name="Lindemann S.R."/>
        </authorList>
    </citation>
    <scope>NUCLEOTIDE SEQUENCE [LARGE SCALE GENOMIC DNA]</scope>
    <source>
        <strain evidence="3">Ana</strain>
    </source>
</reference>
<dbReference type="GO" id="GO:0050660">
    <property type="term" value="F:flavin adenine dinucleotide binding"/>
    <property type="evidence" value="ECO:0007669"/>
    <property type="project" value="TreeGrafter"/>
</dbReference>
<dbReference type="PATRIC" id="fig|1666911.3.peg.4276"/>
<dbReference type="EMBL" id="LJZR01000012">
    <property type="protein sequence ID" value="KPQ35408.1"/>
    <property type="molecule type" value="Genomic_DNA"/>
</dbReference>
<gene>
    <name evidence="3" type="ORF">HLUCCA11_10625</name>
</gene>
<feature type="coiled-coil region" evidence="2">
    <location>
        <begin position="297"/>
        <end position="324"/>
    </location>
</feature>
<evidence type="ECO:0000256" key="1">
    <source>
        <dbReference type="ARBA" id="ARBA00023002"/>
    </source>
</evidence>
<name>A0A0P7ZY16_9CYAN</name>
<evidence type="ECO:0000313" key="3">
    <source>
        <dbReference type="EMBL" id="KPQ35408.1"/>
    </source>
</evidence>
<dbReference type="NCBIfam" id="TIGR04046">
    <property type="entry name" value="MSMEG_0569_nitr"/>
    <property type="match status" value="1"/>
</dbReference>
<keyword evidence="2" id="KW-0175">Coiled coil</keyword>
<protein>
    <submittedName>
        <fullName evidence="3">Putative flavoprotein involved in K+ transport</fullName>
    </submittedName>
</protein>
<evidence type="ECO:0000256" key="2">
    <source>
        <dbReference type="SAM" id="Coils"/>
    </source>
</evidence>
<dbReference type="SUPFAM" id="SSF51905">
    <property type="entry name" value="FAD/NAD(P)-binding domain"/>
    <property type="match status" value="1"/>
</dbReference>
<comment type="caution">
    <text evidence="3">The sequence shown here is derived from an EMBL/GenBank/DDBJ whole genome shotgun (WGS) entry which is preliminary data.</text>
</comment>
<dbReference type="InterPro" id="IPR036188">
    <property type="entry name" value="FAD/NAD-bd_sf"/>
</dbReference>
<dbReference type="AlphaFoldDB" id="A0A0P7ZY16"/>
<dbReference type="InterPro" id="IPR050982">
    <property type="entry name" value="Auxin_biosynth/cation_transpt"/>
</dbReference>
<sequence>MDRSHFPVVIIGGGQAGLSVSYCLKQRDIAHIIFEKHFIAHSWQTKRWDSFCLVTPNWQCALPGYPYAEADPHGFMGRDQIVQYVQNYAQAFDPNIKEGVVVYNVQKNIPNGSQNGNQKTGRKTNRGDNQCFHIKTSIGDYTADQVVVATGGYHRPKIPRIGDRLPSRILQLHSSEYKNPESLPDQGVLVIGTGQSGCQIAEDLHIAGKQVHLCVGGAPRSPRAYRGKDVVDWLHELGYYNIPIDEHPQKETVRTKTNHYVTGRGGGREIDLRQFATEGMKLYGKLAHIEGEQLTLKNDLKHNLDQADNVAESIKRTIDKYIEENNIQAPTEPSYKPVWEPTEIAQSINLQAANIGTVIWATGYHMDFSWIDVPAFDGKGYPGHQRGVTTAKGLYFIGLPWLYTWGSGRFSGVAQDAEYLANRIALQHTVDQHDNSPLLTMQFVNEFALGS</sequence>
<organism evidence="3 4">
    <name type="scientific">Phormidesmis priestleyi Ana</name>
    <dbReference type="NCBI Taxonomy" id="1666911"/>
    <lineage>
        <taxon>Bacteria</taxon>
        <taxon>Bacillati</taxon>
        <taxon>Cyanobacteriota</taxon>
        <taxon>Cyanophyceae</taxon>
        <taxon>Leptolyngbyales</taxon>
        <taxon>Leptolyngbyaceae</taxon>
        <taxon>Phormidesmis</taxon>
    </lineage>
</organism>
<dbReference type="Gene3D" id="3.50.50.60">
    <property type="entry name" value="FAD/NAD(P)-binding domain"/>
    <property type="match status" value="2"/>
</dbReference>
<proteinExistence type="predicted"/>
<dbReference type="PANTHER" id="PTHR43539:SF78">
    <property type="entry name" value="FLAVIN-CONTAINING MONOOXYGENASE"/>
    <property type="match status" value="1"/>
</dbReference>